<evidence type="ECO:0000313" key="1">
    <source>
        <dbReference type="EMBL" id="CDW29997.1"/>
    </source>
</evidence>
<protein>
    <submittedName>
        <fullName evidence="1">Uncharacterized protein</fullName>
    </submittedName>
</protein>
<name>A0A0K2TWE2_LEPSM</name>
<accession>A0A0K2TWE2</accession>
<reference evidence="1" key="1">
    <citation type="submission" date="2014-05" db="EMBL/GenBank/DDBJ databases">
        <authorList>
            <person name="Chronopoulou M."/>
        </authorList>
    </citation>
    <scope>NUCLEOTIDE SEQUENCE</scope>
    <source>
        <tissue evidence="1">Whole organism</tissue>
    </source>
</reference>
<sequence length="51" mass="5954">MGVFSYCVISAVIVHLKDPKGLLIFFRVIQHNTHYTRIEGTYVLELLQFRS</sequence>
<dbReference type="EMBL" id="HACA01012636">
    <property type="protein sequence ID" value="CDW29997.1"/>
    <property type="molecule type" value="Transcribed_RNA"/>
</dbReference>
<proteinExistence type="predicted"/>
<organism evidence="1">
    <name type="scientific">Lepeophtheirus salmonis</name>
    <name type="common">Salmon louse</name>
    <name type="synonym">Caligus salmonis</name>
    <dbReference type="NCBI Taxonomy" id="72036"/>
    <lineage>
        <taxon>Eukaryota</taxon>
        <taxon>Metazoa</taxon>
        <taxon>Ecdysozoa</taxon>
        <taxon>Arthropoda</taxon>
        <taxon>Crustacea</taxon>
        <taxon>Multicrustacea</taxon>
        <taxon>Hexanauplia</taxon>
        <taxon>Copepoda</taxon>
        <taxon>Siphonostomatoida</taxon>
        <taxon>Caligidae</taxon>
        <taxon>Lepeophtheirus</taxon>
    </lineage>
</organism>
<dbReference type="AlphaFoldDB" id="A0A0K2TWE2"/>